<keyword evidence="15" id="KW-0175">Coiled coil</keyword>
<dbReference type="Pfam" id="PF02518">
    <property type="entry name" value="HATPase_c"/>
    <property type="match status" value="1"/>
</dbReference>
<organism evidence="19 20">
    <name type="scientific">Roseateles asaccharophilus</name>
    <dbReference type="NCBI Taxonomy" id="582607"/>
    <lineage>
        <taxon>Bacteria</taxon>
        <taxon>Pseudomonadati</taxon>
        <taxon>Pseudomonadota</taxon>
        <taxon>Betaproteobacteria</taxon>
        <taxon>Burkholderiales</taxon>
        <taxon>Sphaerotilaceae</taxon>
        <taxon>Roseateles</taxon>
    </lineage>
</organism>
<dbReference type="SUPFAM" id="SSF55874">
    <property type="entry name" value="ATPase domain of HSP90 chaperone/DNA topoisomerase II/histidine kinase"/>
    <property type="match status" value="1"/>
</dbReference>
<dbReference type="PIRSF" id="PIRSF003167">
    <property type="entry name" value="STHK_NarX/NarQ"/>
    <property type="match status" value="1"/>
</dbReference>
<dbReference type="EC" id="2.7.13.3" evidence="14"/>
<dbReference type="Pfam" id="PF13675">
    <property type="entry name" value="PilJ"/>
    <property type="match status" value="1"/>
</dbReference>
<evidence type="ECO:0000256" key="14">
    <source>
        <dbReference type="PIRNR" id="PIRNR003167"/>
    </source>
</evidence>
<sequence>MHRLLRSLAGKLALIQTTFMSVALASIAFTLWVSWQLEGGAGAINEAGRMRMATYRLVLDHGAGASAAQMQASVQQFDAMVQRLRQGDVERPLFLPTTDECQEGMSAVEQHWQSLRALLMARPAPSELRAEADAMVATVDGLVGAIERTIASRTAILGALCLGLVVLVVGASVAFVSGTLVWIVRPLQRLRDGLADMARRDFSQRIDERNSVTEFAVLARGFNRMADNLQRSYRGLEDRVAEKTADLARQNQRLASLYEVALMGSTETQLEPLAQAFAGKLAEVAGADAVAVRLLDQAGQRMHMLAHSGLPQAMLEAERCITVGSCACGPGPGSEAGPRVIPIREIGPPSLRHCEAMGYQTVMLVPMRTAQHEMGEVELFFHADRQMSLSERQLVDALVGHVATQLENLRLAAGERELAVRQERQLLAQELHDSIAQSLAFLKIQVALLRDALGKSEQEKIASTLSEIDAGVRESYADVRELLLHFRTRSEHEDIEHALRSTLAKFQRQSGIETSISISGTALPLAPDLQVQVLHVVQEALSNARKHSGASHVELRVHQAPNWVFEVLDNGRGFAQRSPGEADAQVGLQIMRERAARIGAKVSVESRPGEGTRVRLELPRQTGAAALNQREAA</sequence>
<evidence type="ECO:0000256" key="16">
    <source>
        <dbReference type="SAM" id="Phobius"/>
    </source>
</evidence>
<feature type="coiled-coil region" evidence="15">
    <location>
        <begin position="226"/>
        <end position="253"/>
    </location>
</feature>
<evidence type="ECO:0000256" key="11">
    <source>
        <dbReference type="ARBA" id="ARBA00022989"/>
    </source>
</evidence>
<dbReference type="InterPro" id="IPR029016">
    <property type="entry name" value="GAF-like_dom_sf"/>
</dbReference>
<dbReference type="SMART" id="SM00387">
    <property type="entry name" value="HATPase_c"/>
    <property type="match status" value="1"/>
</dbReference>
<keyword evidence="4 14" id="KW-0997">Cell inner membrane</keyword>
<evidence type="ECO:0000259" key="17">
    <source>
        <dbReference type="PROSITE" id="PS50109"/>
    </source>
</evidence>
<dbReference type="SUPFAM" id="SSF55781">
    <property type="entry name" value="GAF domain-like"/>
    <property type="match status" value="1"/>
</dbReference>
<keyword evidence="11 16" id="KW-1133">Transmembrane helix</keyword>
<evidence type="ECO:0000256" key="1">
    <source>
        <dbReference type="ARBA" id="ARBA00000085"/>
    </source>
</evidence>
<dbReference type="EMBL" id="SNXE01000009">
    <property type="protein sequence ID" value="TDP06353.1"/>
    <property type="molecule type" value="Genomic_DNA"/>
</dbReference>
<dbReference type="Gene3D" id="3.30.450.40">
    <property type="match status" value="1"/>
</dbReference>
<dbReference type="InterPro" id="IPR011712">
    <property type="entry name" value="Sig_transdc_His_kin_sub3_dim/P"/>
</dbReference>
<evidence type="ECO:0000313" key="19">
    <source>
        <dbReference type="EMBL" id="TDP06353.1"/>
    </source>
</evidence>
<dbReference type="InterPro" id="IPR005467">
    <property type="entry name" value="His_kinase_dom"/>
</dbReference>
<evidence type="ECO:0000256" key="13">
    <source>
        <dbReference type="ARBA" id="ARBA00023136"/>
    </source>
</evidence>
<keyword evidence="13 14" id="KW-0472">Membrane</keyword>
<dbReference type="InterPro" id="IPR003594">
    <property type="entry name" value="HATPase_dom"/>
</dbReference>
<evidence type="ECO:0000256" key="12">
    <source>
        <dbReference type="ARBA" id="ARBA00023012"/>
    </source>
</evidence>
<proteinExistence type="predicted"/>
<keyword evidence="8 14" id="KW-0547">Nucleotide-binding</keyword>
<keyword evidence="7 16" id="KW-0812">Transmembrane</keyword>
<evidence type="ECO:0000256" key="7">
    <source>
        <dbReference type="ARBA" id="ARBA00022692"/>
    </source>
</evidence>
<dbReference type="InterPro" id="IPR016380">
    <property type="entry name" value="Sig_transdc_His_kin_NarX/NarQ"/>
</dbReference>
<dbReference type="InterPro" id="IPR050482">
    <property type="entry name" value="Sensor_HK_TwoCompSys"/>
</dbReference>
<keyword evidence="5" id="KW-0597">Phosphoprotein</keyword>
<dbReference type="Proteomes" id="UP000295357">
    <property type="component" value="Unassembled WGS sequence"/>
</dbReference>
<evidence type="ECO:0000256" key="6">
    <source>
        <dbReference type="ARBA" id="ARBA00022679"/>
    </source>
</evidence>
<dbReference type="InterPro" id="IPR036890">
    <property type="entry name" value="HATPase_C_sf"/>
</dbReference>
<keyword evidence="12 14" id="KW-0902">Two-component regulatory system</keyword>
<gene>
    <name evidence="19" type="ORF">DFR39_10926</name>
</gene>
<dbReference type="PANTHER" id="PTHR24421:SF10">
    <property type="entry name" value="NITRATE_NITRITE SENSOR PROTEIN NARQ"/>
    <property type="match status" value="1"/>
</dbReference>
<accession>A0A4R6MVC6</accession>
<evidence type="ECO:0000256" key="5">
    <source>
        <dbReference type="ARBA" id="ARBA00022553"/>
    </source>
</evidence>
<name>A0A4R6MVC6_9BURK</name>
<evidence type="ECO:0000256" key="10">
    <source>
        <dbReference type="ARBA" id="ARBA00022840"/>
    </source>
</evidence>
<reference evidence="19 20" key="1">
    <citation type="submission" date="2019-03" db="EMBL/GenBank/DDBJ databases">
        <title>Genomic Encyclopedia of Type Strains, Phase IV (KMG-IV): sequencing the most valuable type-strain genomes for metagenomic binning, comparative biology and taxonomic classification.</title>
        <authorList>
            <person name="Goeker M."/>
        </authorList>
    </citation>
    <scope>NUCLEOTIDE SEQUENCE [LARGE SCALE GENOMIC DNA]</scope>
    <source>
        <strain evidence="19 20">DSM 25082</strain>
    </source>
</reference>
<dbReference type="InterPro" id="IPR029095">
    <property type="entry name" value="NarX-like_N"/>
</dbReference>
<dbReference type="SMART" id="SM00304">
    <property type="entry name" value="HAMP"/>
    <property type="match status" value="1"/>
</dbReference>
<dbReference type="Gene3D" id="1.20.5.1930">
    <property type="match status" value="1"/>
</dbReference>
<dbReference type="CDD" id="cd16917">
    <property type="entry name" value="HATPase_UhpB-NarQ-NarX-like"/>
    <property type="match status" value="1"/>
</dbReference>
<dbReference type="CDD" id="cd06225">
    <property type="entry name" value="HAMP"/>
    <property type="match status" value="1"/>
</dbReference>
<dbReference type="SUPFAM" id="SSF158472">
    <property type="entry name" value="HAMP domain-like"/>
    <property type="match status" value="1"/>
</dbReference>
<evidence type="ECO:0000256" key="8">
    <source>
        <dbReference type="ARBA" id="ARBA00022741"/>
    </source>
</evidence>
<evidence type="ECO:0000259" key="18">
    <source>
        <dbReference type="PROSITE" id="PS50885"/>
    </source>
</evidence>
<evidence type="ECO:0000313" key="20">
    <source>
        <dbReference type="Proteomes" id="UP000295357"/>
    </source>
</evidence>
<keyword evidence="3 14" id="KW-1003">Cell membrane</keyword>
<keyword evidence="10 14" id="KW-0067">ATP-binding</keyword>
<dbReference type="GO" id="GO:0046983">
    <property type="term" value="F:protein dimerization activity"/>
    <property type="evidence" value="ECO:0007669"/>
    <property type="project" value="UniProtKB-UniRule"/>
</dbReference>
<feature type="domain" description="Histidine kinase" evidence="17">
    <location>
        <begin position="426"/>
        <end position="622"/>
    </location>
</feature>
<dbReference type="Gene3D" id="1.10.8.500">
    <property type="entry name" value="HAMP domain in histidine kinase"/>
    <property type="match status" value="1"/>
</dbReference>
<dbReference type="AlphaFoldDB" id="A0A4R6MVC6"/>
<feature type="transmembrane region" description="Helical" evidence="16">
    <location>
        <begin position="12"/>
        <end position="35"/>
    </location>
</feature>
<dbReference type="RefSeq" id="WP_133604969.1">
    <property type="nucleotide sequence ID" value="NZ_JAUFPJ010000003.1"/>
</dbReference>
<keyword evidence="20" id="KW-1185">Reference proteome</keyword>
<evidence type="ECO:0000256" key="2">
    <source>
        <dbReference type="ARBA" id="ARBA00004429"/>
    </source>
</evidence>
<comment type="subcellular location">
    <subcellularLocation>
        <location evidence="2">Cell inner membrane</location>
        <topology evidence="2">Multi-pass membrane protein</topology>
    </subcellularLocation>
</comment>
<feature type="transmembrane region" description="Helical" evidence="16">
    <location>
        <begin position="156"/>
        <end position="184"/>
    </location>
</feature>
<evidence type="ECO:0000256" key="15">
    <source>
        <dbReference type="SAM" id="Coils"/>
    </source>
</evidence>
<dbReference type="Gene3D" id="3.30.565.10">
    <property type="entry name" value="Histidine kinase-like ATPase, C-terminal domain"/>
    <property type="match status" value="1"/>
</dbReference>
<dbReference type="InterPro" id="IPR042295">
    <property type="entry name" value="NarX-like_N_sf"/>
</dbReference>
<dbReference type="PROSITE" id="PS50109">
    <property type="entry name" value="HIS_KIN"/>
    <property type="match status" value="1"/>
</dbReference>
<dbReference type="Gene3D" id="1.20.120.960">
    <property type="entry name" value="Histidine kinase NarX, sensor domain"/>
    <property type="match status" value="1"/>
</dbReference>
<comment type="catalytic activity">
    <reaction evidence="1 14">
        <text>ATP + protein L-histidine = ADP + protein N-phospho-L-histidine.</text>
        <dbReference type="EC" id="2.7.13.3"/>
    </reaction>
</comment>
<keyword evidence="9 14" id="KW-0418">Kinase</keyword>
<dbReference type="Pfam" id="PF07730">
    <property type="entry name" value="HisKA_3"/>
    <property type="match status" value="1"/>
</dbReference>
<feature type="domain" description="HAMP" evidence="18">
    <location>
        <begin position="181"/>
        <end position="234"/>
    </location>
</feature>
<keyword evidence="6 14" id="KW-0808">Transferase</keyword>
<dbReference type="GO" id="GO:0005886">
    <property type="term" value="C:plasma membrane"/>
    <property type="evidence" value="ECO:0007669"/>
    <property type="project" value="UniProtKB-SubCell"/>
</dbReference>
<dbReference type="PROSITE" id="PS50885">
    <property type="entry name" value="HAMP"/>
    <property type="match status" value="1"/>
</dbReference>
<dbReference type="GO" id="GO:0000155">
    <property type="term" value="F:phosphorelay sensor kinase activity"/>
    <property type="evidence" value="ECO:0007669"/>
    <property type="project" value="UniProtKB-UniRule"/>
</dbReference>
<comment type="caution">
    <text evidence="19">The sequence shown here is derived from an EMBL/GenBank/DDBJ whole genome shotgun (WGS) entry which is preliminary data.</text>
</comment>
<protein>
    <recommendedName>
        <fullName evidence="14">Sensor protein</fullName>
        <ecNumber evidence="14">2.7.13.3</ecNumber>
    </recommendedName>
</protein>
<dbReference type="OrthoDB" id="9811306at2"/>
<evidence type="ECO:0000256" key="9">
    <source>
        <dbReference type="ARBA" id="ARBA00022777"/>
    </source>
</evidence>
<evidence type="ECO:0000256" key="4">
    <source>
        <dbReference type="ARBA" id="ARBA00022519"/>
    </source>
</evidence>
<dbReference type="GO" id="GO:0005524">
    <property type="term" value="F:ATP binding"/>
    <property type="evidence" value="ECO:0007669"/>
    <property type="project" value="UniProtKB-UniRule"/>
</dbReference>
<dbReference type="PANTHER" id="PTHR24421">
    <property type="entry name" value="NITRATE/NITRITE SENSOR PROTEIN NARX-RELATED"/>
    <property type="match status" value="1"/>
</dbReference>
<dbReference type="Pfam" id="PF00672">
    <property type="entry name" value="HAMP"/>
    <property type="match status" value="1"/>
</dbReference>
<dbReference type="InterPro" id="IPR003660">
    <property type="entry name" value="HAMP_dom"/>
</dbReference>
<evidence type="ECO:0000256" key="3">
    <source>
        <dbReference type="ARBA" id="ARBA00022475"/>
    </source>
</evidence>